<dbReference type="CDD" id="cd00130">
    <property type="entry name" value="PAS"/>
    <property type="match status" value="1"/>
</dbReference>
<accession>A0A1X7H1C9</accession>
<proteinExistence type="predicted"/>
<reference evidence="11 12" key="1">
    <citation type="submission" date="2017-04" db="EMBL/GenBank/DDBJ databases">
        <authorList>
            <person name="Afonso C.L."/>
            <person name="Miller P.J."/>
            <person name="Scott M.A."/>
            <person name="Spackman E."/>
            <person name="Goraichik I."/>
            <person name="Dimitrov K.M."/>
            <person name="Suarez D.L."/>
            <person name="Swayne D.E."/>
        </authorList>
    </citation>
    <scope>NUCLEOTIDE SEQUENCE [LARGE SCALE GENOMIC DNA]</scope>
    <source>
        <strain evidence="11 12">A2P</strain>
    </source>
</reference>
<dbReference type="InterPro" id="IPR005467">
    <property type="entry name" value="His_kinase_dom"/>
</dbReference>
<dbReference type="GO" id="GO:0009927">
    <property type="term" value="F:histidine phosphotransfer kinase activity"/>
    <property type="evidence" value="ECO:0007669"/>
    <property type="project" value="TreeGrafter"/>
</dbReference>
<dbReference type="CDD" id="cd12914">
    <property type="entry name" value="PDC1_DGC_like"/>
    <property type="match status" value="1"/>
</dbReference>
<dbReference type="EC" id="2.7.13.3" evidence="2"/>
<feature type="transmembrane region" description="Helical" evidence="7">
    <location>
        <begin position="29"/>
        <end position="48"/>
    </location>
</feature>
<evidence type="ECO:0000313" key="12">
    <source>
        <dbReference type="Proteomes" id="UP000192936"/>
    </source>
</evidence>
<dbReference type="CDD" id="cd16922">
    <property type="entry name" value="HATPase_EvgS-ArcB-TorS-like"/>
    <property type="match status" value="1"/>
</dbReference>
<evidence type="ECO:0000256" key="4">
    <source>
        <dbReference type="ARBA" id="ARBA00022679"/>
    </source>
</evidence>
<dbReference type="Pfam" id="PF00072">
    <property type="entry name" value="Response_reg"/>
    <property type="match status" value="1"/>
</dbReference>
<dbReference type="SUPFAM" id="SSF55874">
    <property type="entry name" value="ATPase domain of HSP90 chaperone/DNA topoisomerase II/histidine kinase"/>
    <property type="match status" value="1"/>
</dbReference>
<dbReference type="PANTHER" id="PTHR43047">
    <property type="entry name" value="TWO-COMPONENT HISTIDINE PROTEIN KINASE"/>
    <property type="match status" value="1"/>
</dbReference>
<dbReference type="InterPro" id="IPR011006">
    <property type="entry name" value="CheY-like_superfamily"/>
</dbReference>
<keyword evidence="5" id="KW-0418">Kinase</keyword>
<dbReference type="InterPro" id="IPR001789">
    <property type="entry name" value="Sig_transdc_resp-reg_receiver"/>
</dbReference>
<dbReference type="CDD" id="cd12915">
    <property type="entry name" value="PDC2_DGC_like"/>
    <property type="match status" value="1"/>
</dbReference>
<dbReference type="FunFam" id="3.30.565.10:FF:000049">
    <property type="entry name" value="Two-component sensor histidine kinase"/>
    <property type="match status" value="1"/>
</dbReference>
<dbReference type="Gene3D" id="3.40.50.2300">
    <property type="match status" value="1"/>
</dbReference>
<name>A0A1X7H1C9_9PROT</name>
<dbReference type="InterPro" id="IPR000700">
    <property type="entry name" value="PAS-assoc_C"/>
</dbReference>
<dbReference type="Proteomes" id="UP000192936">
    <property type="component" value="Unassembled WGS sequence"/>
</dbReference>
<keyword evidence="7" id="KW-1133">Transmembrane helix</keyword>
<dbReference type="InterPro" id="IPR000014">
    <property type="entry name" value="PAS"/>
</dbReference>
<feature type="domain" description="Histidine kinase" evidence="8">
    <location>
        <begin position="483"/>
        <end position="696"/>
    </location>
</feature>
<dbReference type="NCBIfam" id="TIGR00229">
    <property type="entry name" value="sensory_box"/>
    <property type="match status" value="1"/>
</dbReference>
<evidence type="ECO:0000313" key="11">
    <source>
        <dbReference type="EMBL" id="SMF77210.1"/>
    </source>
</evidence>
<dbReference type="PROSITE" id="PS50109">
    <property type="entry name" value="HIS_KIN"/>
    <property type="match status" value="1"/>
</dbReference>
<dbReference type="InterPro" id="IPR003661">
    <property type="entry name" value="HisK_dim/P_dom"/>
</dbReference>
<feature type="domain" description="PAC" evidence="10">
    <location>
        <begin position="405"/>
        <end position="465"/>
    </location>
</feature>
<dbReference type="PROSITE" id="PS50113">
    <property type="entry name" value="PAC"/>
    <property type="match status" value="1"/>
</dbReference>
<dbReference type="SMART" id="SM00387">
    <property type="entry name" value="HATPase_c"/>
    <property type="match status" value="1"/>
</dbReference>
<dbReference type="PROSITE" id="PS50110">
    <property type="entry name" value="RESPONSE_REGULATORY"/>
    <property type="match status" value="1"/>
</dbReference>
<dbReference type="STRING" id="286727.SAMN02982917_4662"/>
<dbReference type="Gene3D" id="3.30.565.10">
    <property type="entry name" value="Histidine kinase-like ATPase, C-terminal domain"/>
    <property type="match status" value="1"/>
</dbReference>
<dbReference type="Gene3D" id="1.10.287.130">
    <property type="match status" value="1"/>
</dbReference>
<dbReference type="SUPFAM" id="SSF52172">
    <property type="entry name" value="CheY-like"/>
    <property type="match status" value="1"/>
</dbReference>
<keyword evidence="7" id="KW-0472">Membrane</keyword>
<evidence type="ECO:0000259" key="9">
    <source>
        <dbReference type="PROSITE" id="PS50110"/>
    </source>
</evidence>
<sequence>MDAAGGRSTAFGVYVKRALWLFSGFGGRLVLPALAVALAIAALWWILLDRLHREERLLDLTAHEKTAVVARLVEEHAVSTFRRVDDLLLDLIANTERNRAMRLDSRRAFEEGLVVGVRVYDAAGLLTMGGGRATFQGAITDRDEFRVARDSAPRGLVIGIPYASSETHDLIIPVSRRLENADGTFAGIAVADLPVESFVRYYRVLGMPPDGAAALLRSDGIIIARNAGMNAASSRDPANSELWQAIRQRPVGHMRMISPIDGVERITAFRSSPDYPVIAVVGESVETVFGPWRDNARLYIGWAVATTVVILLFFIAFIVELQWRRHTDRALRVRNRALAWSNDGIMIADATQPGMPIVYVNPALEQLLGAPVSALMGSGALTALERATNDRAALQPLRDAIVVGRDARVELTRPGLVEDGADPQGPRCLELSASPVRDHDNRLVSLIATVRDISEHKRAQAALTEARREADVANVAKSKFLAAASHDLRQPVQSLMLLMEVLSTRVSDGMTRNVLGTMDRALGALKMLLDGLLDVSRLEAGAVVPEVTVFPLQEVMERVAANSRSVAVQKGLILHIVPSSVHVRSDPMLLGRILQNLVENALRYTDKGRILIGCRRRGDMLRIEVWDTGIGIPADQQEDIFQEFVQVGNPSRNRDRGLGLGLAVVRRLSAMLDHQVRVRSTPGEGSVFTVEVPIADAPAAKTVPAPLAPLPAFATTVLVIEDDGIVREGLRAMLEEWGYIVLAAESCSEALDLAHRGPAPDLIVADYRLRDGRTGTEAIREVRLALGRILPGILVTGDTAPARAQEAEAGNFRVMHKPVIAADLRRAVAEALEPLLRERQTVA</sequence>
<dbReference type="InterPro" id="IPR004358">
    <property type="entry name" value="Sig_transdc_His_kin-like_C"/>
</dbReference>
<evidence type="ECO:0000256" key="1">
    <source>
        <dbReference type="ARBA" id="ARBA00000085"/>
    </source>
</evidence>
<dbReference type="InterPro" id="IPR036890">
    <property type="entry name" value="HATPase_C_sf"/>
</dbReference>
<dbReference type="PANTHER" id="PTHR43047:SF9">
    <property type="entry name" value="HISTIDINE KINASE"/>
    <property type="match status" value="1"/>
</dbReference>
<dbReference type="SMART" id="SM00388">
    <property type="entry name" value="HisKA"/>
    <property type="match status" value="1"/>
</dbReference>
<evidence type="ECO:0000259" key="10">
    <source>
        <dbReference type="PROSITE" id="PS50113"/>
    </source>
</evidence>
<dbReference type="SUPFAM" id="SSF55785">
    <property type="entry name" value="PYP-like sensor domain (PAS domain)"/>
    <property type="match status" value="1"/>
</dbReference>
<evidence type="ECO:0000256" key="6">
    <source>
        <dbReference type="PROSITE-ProRule" id="PRU00169"/>
    </source>
</evidence>
<keyword evidence="3 6" id="KW-0597">Phosphoprotein</keyword>
<dbReference type="CDD" id="cd00156">
    <property type="entry name" value="REC"/>
    <property type="match status" value="1"/>
</dbReference>
<dbReference type="EMBL" id="FXAK01000007">
    <property type="protein sequence ID" value="SMF77210.1"/>
    <property type="molecule type" value="Genomic_DNA"/>
</dbReference>
<dbReference type="InterPro" id="IPR003594">
    <property type="entry name" value="HATPase_dom"/>
</dbReference>
<dbReference type="GO" id="GO:0000155">
    <property type="term" value="F:phosphorelay sensor kinase activity"/>
    <property type="evidence" value="ECO:0007669"/>
    <property type="project" value="InterPro"/>
</dbReference>
<dbReference type="GO" id="GO:0005886">
    <property type="term" value="C:plasma membrane"/>
    <property type="evidence" value="ECO:0007669"/>
    <property type="project" value="TreeGrafter"/>
</dbReference>
<dbReference type="Pfam" id="PF00512">
    <property type="entry name" value="HisKA"/>
    <property type="match status" value="1"/>
</dbReference>
<dbReference type="Pfam" id="PF22588">
    <property type="entry name" value="dCache_1_like"/>
    <property type="match status" value="1"/>
</dbReference>
<dbReference type="InterPro" id="IPR035965">
    <property type="entry name" value="PAS-like_dom_sf"/>
</dbReference>
<dbReference type="SMART" id="SM00448">
    <property type="entry name" value="REC"/>
    <property type="match status" value="1"/>
</dbReference>
<dbReference type="InterPro" id="IPR054327">
    <property type="entry name" value="His-kinase-like_sensor"/>
</dbReference>
<evidence type="ECO:0000259" key="8">
    <source>
        <dbReference type="PROSITE" id="PS50109"/>
    </source>
</evidence>
<organism evidence="11 12">
    <name type="scientific">Azospirillum oryzae</name>
    <dbReference type="NCBI Taxonomy" id="286727"/>
    <lineage>
        <taxon>Bacteria</taxon>
        <taxon>Pseudomonadati</taxon>
        <taxon>Pseudomonadota</taxon>
        <taxon>Alphaproteobacteria</taxon>
        <taxon>Rhodospirillales</taxon>
        <taxon>Azospirillaceae</taxon>
        <taxon>Azospirillum</taxon>
    </lineage>
</organism>
<evidence type="ECO:0000256" key="5">
    <source>
        <dbReference type="ARBA" id="ARBA00022777"/>
    </source>
</evidence>
<dbReference type="Pfam" id="PF08448">
    <property type="entry name" value="PAS_4"/>
    <property type="match status" value="1"/>
</dbReference>
<dbReference type="PRINTS" id="PR00344">
    <property type="entry name" value="BCTRLSENSOR"/>
</dbReference>
<dbReference type="InterPro" id="IPR036097">
    <property type="entry name" value="HisK_dim/P_sf"/>
</dbReference>
<dbReference type="Pfam" id="PF02518">
    <property type="entry name" value="HATPase_c"/>
    <property type="match status" value="1"/>
</dbReference>
<evidence type="ECO:0000256" key="7">
    <source>
        <dbReference type="SAM" id="Phobius"/>
    </source>
</evidence>
<dbReference type="InterPro" id="IPR013656">
    <property type="entry name" value="PAS_4"/>
</dbReference>
<dbReference type="OrthoDB" id="7327346at2"/>
<comment type="catalytic activity">
    <reaction evidence="1">
        <text>ATP + protein L-histidine = ADP + protein N-phospho-L-histidine.</text>
        <dbReference type="EC" id="2.7.13.3"/>
    </reaction>
</comment>
<dbReference type="CDD" id="cd00082">
    <property type="entry name" value="HisKA"/>
    <property type="match status" value="1"/>
</dbReference>
<feature type="modified residue" description="4-aspartylphosphate" evidence="6">
    <location>
        <position position="766"/>
    </location>
</feature>
<dbReference type="Gene3D" id="3.30.450.20">
    <property type="entry name" value="PAS domain"/>
    <property type="match status" value="3"/>
</dbReference>
<evidence type="ECO:0000256" key="3">
    <source>
        <dbReference type="ARBA" id="ARBA00022553"/>
    </source>
</evidence>
<keyword evidence="7" id="KW-0812">Transmembrane</keyword>
<keyword evidence="4" id="KW-0808">Transferase</keyword>
<dbReference type="SUPFAM" id="SSF47384">
    <property type="entry name" value="Homodimeric domain of signal transducing histidine kinase"/>
    <property type="match status" value="1"/>
</dbReference>
<feature type="transmembrane region" description="Helical" evidence="7">
    <location>
        <begin position="299"/>
        <end position="319"/>
    </location>
</feature>
<dbReference type="AlphaFoldDB" id="A0A1X7H1C9"/>
<gene>
    <name evidence="11" type="ORF">SAMN02982917_4662</name>
</gene>
<feature type="domain" description="Response regulatory" evidence="9">
    <location>
        <begin position="716"/>
        <end position="832"/>
    </location>
</feature>
<protein>
    <recommendedName>
        <fullName evidence="2">histidine kinase</fullName>
        <ecNumber evidence="2">2.7.13.3</ecNumber>
    </recommendedName>
</protein>
<evidence type="ECO:0000256" key="2">
    <source>
        <dbReference type="ARBA" id="ARBA00012438"/>
    </source>
</evidence>